<reference evidence="3 4" key="1">
    <citation type="journal article" date="2013" name="PLoS ONE">
        <title>Poles Apart: Arctic and Antarctic Octadecabacter strains Share High Genome Plasticity and a New Type of Xanthorhodopsin.</title>
        <authorList>
            <person name="Vollmers J."/>
            <person name="Voget S."/>
            <person name="Dietrich S."/>
            <person name="Gollnow K."/>
            <person name="Smits M."/>
            <person name="Meyer K."/>
            <person name="Brinkhoff T."/>
            <person name="Simon M."/>
            <person name="Daniel R."/>
        </authorList>
    </citation>
    <scope>NUCLEOTIDE SEQUENCE [LARGE SCALE GENOMIC DNA]</scope>
    <source>
        <strain evidence="3 4">307</strain>
    </source>
</reference>
<evidence type="ECO:0000313" key="4">
    <source>
        <dbReference type="Proteomes" id="UP000005307"/>
    </source>
</evidence>
<gene>
    <name evidence="3" type="ORF">OAN307_c19620</name>
</gene>
<protein>
    <recommendedName>
        <fullName evidence="2">DUF2061 domain-containing protein</fullName>
    </recommendedName>
</protein>
<dbReference type="InterPro" id="IPR018638">
    <property type="entry name" value="DUF2061_membrane"/>
</dbReference>
<name>M9RCR1_9RHOB</name>
<evidence type="ECO:0000259" key="2">
    <source>
        <dbReference type="Pfam" id="PF09834"/>
    </source>
</evidence>
<keyword evidence="1" id="KW-1133">Transmembrane helix</keyword>
<dbReference type="AlphaFoldDB" id="M9RCR1"/>
<sequence>MDSTMRLFTKAVTWQVAGFFSMMLIGFIFTGSVAASSGIAFVGSVAGFVSYFAHEMAWARVSWGRGINPARTHLNAGKNAVEY</sequence>
<organism evidence="3 4">
    <name type="scientific">Octadecabacter antarcticus 307</name>
    <dbReference type="NCBI Taxonomy" id="391626"/>
    <lineage>
        <taxon>Bacteria</taxon>
        <taxon>Pseudomonadati</taxon>
        <taxon>Pseudomonadota</taxon>
        <taxon>Alphaproteobacteria</taxon>
        <taxon>Rhodobacterales</taxon>
        <taxon>Roseobacteraceae</taxon>
        <taxon>Octadecabacter</taxon>
    </lineage>
</organism>
<keyword evidence="1" id="KW-0472">Membrane</keyword>
<dbReference type="STRING" id="391626.OAN307_c19620"/>
<dbReference type="EMBL" id="CP003740">
    <property type="protein sequence ID" value="AGI67610.1"/>
    <property type="molecule type" value="Genomic_DNA"/>
</dbReference>
<dbReference type="HOGENOM" id="CLU_160691_3_3_5"/>
<dbReference type="KEGG" id="oat:OAN307_c19620"/>
<dbReference type="eggNOG" id="COG3205">
    <property type="taxonomic scope" value="Bacteria"/>
</dbReference>
<proteinExistence type="predicted"/>
<accession>M9RCR1</accession>
<feature type="transmembrane region" description="Helical" evidence="1">
    <location>
        <begin position="35"/>
        <end position="53"/>
    </location>
</feature>
<evidence type="ECO:0000256" key="1">
    <source>
        <dbReference type="SAM" id="Phobius"/>
    </source>
</evidence>
<dbReference type="Pfam" id="PF09834">
    <property type="entry name" value="DUF2061"/>
    <property type="match status" value="1"/>
</dbReference>
<dbReference type="Proteomes" id="UP000005307">
    <property type="component" value="Chromosome"/>
</dbReference>
<keyword evidence="4" id="KW-1185">Reference proteome</keyword>
<keyword evidence="1" id="KW-0812">Transmembrane</keyword>
<feature type="transmembrane region" description="Helical" evidence="1">
    <location>
        <begin position="12"/>
        <end position="29"/>
    </location>
</feature>
<evidence type="ECO:0000313" key="3">
    <source>
        <dbReference type="EMBL" id="AGI67610.1"/>
    </source>
</evidence>
<dbReference type="OrthoDB" id="197461at2"/>
<feature type="domain" description="DUF2061" evidence="2">
    <location>
        <begin position="9"/>
        <end position="59"/>
    </location>
</feature>